<dbReference type="PANTHER" id="PTHR10815">
    <property type="entry name" value="METHYLATED-DNA--PROTEIN-CYSTEINE METHYLTRANSFERASE"/>
    <property type="match status" value="1"/>
</dbReference>
<dbReference type="PROSITE" id="PS00374">
    <property type="entry name" value="MGMT"/>
    <property type="match status" value="1"/>
</dbReference>
<name>A0A542YVZ0_9MICO</name>
<dbReference type="NCBIfam" id="TIGR00589">
    <property type="entry name" value="ogt"/>
    <property type="match status" value="1"/>
</dbReference>
<keyword evidence="13" id="KW-1185">Reference proteome</keyword>
<dbReference type="CDD" id="cd06445">
    <property type="entry name" value="ATase"/>
    <property type="match status" value="1"/>
</dbReference>
<dbReference type="RefSeq" id="WP_141786131.1">
    <property type="nucleotide sequence ID" value="NZ_BAAAIK010000001.1"/>
</dbReference>
<dbReference type="SUPFAM" id="SSF53155">
    <property type="entry name" value="Methylated DNA-protein cysteine methyltransferase domain"/>
    <property type="match status" value="1"/>
</dbReference>
<dbReference type="InterPro" id="IPR036217">
    <property type="entry name" value="MethylDNA_cys_MeTrfase_DNAb"/>
</dbReference>
<dbReference type="AlphaFoldDB" id="A0A542YVZ0"/>
<evidence type="ECO:0000313" key="12">
    <source>
        <dbReference type="EMBL" id="TQL52232.1"/>
    </source>
</evidence>
<comment type="caution">
    <text evidence="12">The sequence shown here is derived from an EMBL/GenBank/DDBJ whole genome shotgun (WGS) entry which is preliminary data.</text>
</comment>
<keyword evidence="6 9" id="KW-0227">DNA damage</keyword>
<dbReference type="EMBL" id="VFOP01000001">
    <property type="protein sequence ID" value="TQL52232.1"/>
    <property type="molecule type" value="Genomic_DNA"/>
</dbReference>
<comment type="similarity">
    <text evidence="2 9">Belongs to the MGMT family.</text>
</comment>
<dbReference type="InterPro" id="IPR008332">
    <property type="entry name" value="MethylG_MeTrfase_N"/>
</dbReference>
<dbReference type="InterPro" id="IPR014048">
    <property type="entry name" value="MethylDNA_cys_MeTrfase_DNA-bd"/>
</dbReference>
<evidence type="ECO:0000259" key="11">
    <source>
        <dbReference type="Pfam" id="PF02870"/>
    </source>
</evidence>
<dbReference type="GO" id="GO:0006307">
    <property type="term" value="P:DNA alkylation repair"/>
    <property type="evidence" value="ECO:0007669"/>
    <property type="project" value="UniProtKB-UniRule"/>
</dbReference>
<dbReference type="GO" id="GO:0003908">
    <property type="term" value="F:methylated-DNA-[protein]-cysteine S-methyltransferase activity"/>
    <property type="evidence" value="ECO:0007669"/>
    <property type="project" value="UniProtKB-UniRule"/>
</dbReference>
<dbReference type="GO" id="GO:0005737">
    <property type="term" value="C:cytoplasm"/>
    <property type="evidence" value="ECO:0007669"/>
    <property type="project" value="UniProtKB-SubCell"/>
</dbReference>
<evidence type="ECO:0000256" key="9">
    <source>
        <dbReference type="HAMAP-Rule" id="MF_00772"/>
    </source>
</evidence>
<dbReference type="InterPro" id="IPR036631">
    <property type="entry name" value="MGMT_N_sf"/>
</dbReference>
<evidence type="ECO:0000256" key="5">
    <source>
        <dbReference type="ARBA" id="ARBA00022679"/>
    </source>
</evidence>
<keyword evidence="3 9" id="KW-0963">Cytoplasm</keyword>
<dbReference type="Proteomes" id="UP000319516">
    <property type="component" value="Unassembled WGS sequence"/>
</dbReference>
<evidence type="ECO:0000256" key="4">
    <source>
        <dbReference type="ARBA" id="ARBA00022603"/>
    </source>
</evidence>
<evidence type="ECO:0000256" key="3">
    <source>
        <dbReference type="ARBA" id="ARBA00022490"/>
    </source>
</evidence>
<comment type="catalytic activity">
    <reaction evidence="1 9">
        <text>a 4-O-methyl-thymidine in DNA + L-cysteinyl-[protein] = a thymidine in DNA + S-methyl-L-cysteinyl-[protein]</text>
        <dbReference type="Rhea" id="RHEA:53428"/>
        <dbReference type="Rhea" id="RHEA-COMP:10131"/>
        <dbReference type="Rhea" id="RHEA-COMP:10132"/>
        <dbReference type="Rhea" id="RHEA-COMP:13555"/>
        <dbReference type="Rhea" id="RHEA-COMP:13556"/>
        <dbReference type="ChEBI" id="CHEBI:29950"/>
        <dbReference type="ChEBI" id="CHEBI:82612"/>
        <dbReference type="ChEBI" id="CHEBI:137386"/>
        <dbReference type="ChEBI" id="CHEBI:137387"/>
        <dbReference type="EC" id="2.1.1.63"/>
    </reaction>
</comment>
<evidence type="ECO:0000256" key="8">
    <source>
        <dbReference type="ARBA" id="ARBA00049348"/>
    </source>
</evidence>
<keyword evidence="7 9" id="KW-0234">DNA repair</keyword>
<evidence type="ECO:0000259" key="10">
    <source>
        <dbReference type="Pfam" id="PF01035"/>
    </source>
</evidence>
<dbReference type="PANTHER" id="PTHR10815:SF5">
    <property type="entry name" value="METHYLATED-DNA--PROTEIN-CYSTEINE METHYLTRANSFERASE"/>
    <property type="match status" value="1"/>
</dbReference>
<proteinExistence type="inferred from homology"/>
<comment type="catalytic activity">
    <reaction evidence="8 9">
        <text>a 6-O-methyl-2'-deoxyguanosine in DNA + L-cysteinyl-[protein] = S-methyl-L-cysteinyl-[protein] + a 2'-deoxyguanosine in DNA</text>
        <dbReference type="Rhea" id="RHEA:24000"/>
        <dbReference type="Rhea" id="RHEA-COMP:10131"/>
        <dbReference type="Rhea" id="RHEA-COMP:10132"/>
        <dbReference type="Rhea" id="RHEA-COMP:11367"/>
        <dbReference type="Rhea" id="RHEA-COMP:11368"/>
        <dbReference type="ChEBI" id="CHEBI:29950"/>
        <dbReference type="ChEBI" id="CHEBI:82612"/>
        <dbReference type="ChEBI" id="CHEBI:85445"/>
        <dbReference type="ChEBI" id="CHEBI:85448"/>
        <dbReference type="EC" id="2.1.1.63"/>
    </reaction>
</comment>
<comment type="function">
    <text evidence="9">Involved in the cellular defense against the biological effects of O6-methylguanine (O6-MeG) and O4-methylthymine (O4-MeT) in DNA. Repairs the methylated nucleobase in DNA by stoichiometrically transferring the methyl group to a cysteine residue in the enzyme. This is a suicide reaction: the enzyme is irreversibly inactivated.</text>
</comment>
<keyword evidence="5 9" id="KW-0808">Transferase</keyword>
<dbReference type="HAMAP" id="MF_00772">
    <property type="entry name" value="OGT"/>
    <property type="match status" value="1"/>
</dbReference>
<evidence type="ECO:0000256" key="7">
    <source>
        <dbReference type="ARBA" id="ARBA00023204"/>
    </source>
</evidence>
<dbReference type="FunFam" id="1.10.10.10:FF:000214">
    <property type="entry name" value="Methylated-DNA--protein-cysteine methyltransferase"/>
    <property type="match status" value="1"/>
</dbReference>
<protein>
    <recommendedName>
        <fullName evidence="9">Methylated-DNA--protein-cysteine methyltransferase</fullName>
        <ecNumber evidence="9">2.1.1.63</ecNumber>
    </recommendedName>
    <alternativeName>
        <fullName evidence="9">6-O-methylguanine-DNA methyltransferase</fullName>
        <shortName evidence="9">MGMT</shortName>
    </alternativeName>
    <alternativeName>
        <fullName evidence="9">O-6-methylguanine-DNA-alkyltransferase</fullName>
    </alternativeName>
</protein>
<dbReference type="Gene3D" id="3.30.160.70">
    <property type="entry name" value="Methylated DNA-protein cysteine methyltransferase domain"/>
    <property type="match status" value="1"/>
</dbReference>
<dbReference type="EC" id="2.1.1.63" evidence="9"/>
<evidence type="ECO:0000256" key="2">
    <source>
        <dbReference type="ARBA" id="ARBA00008711"/>
    </source>
</evidence>
<dbReference type="Gene3D" id="1.10.10.10">
    <property type="entry name" value="Winged helix-like DNA-binding domain superfamily/Winged helix DNA-binding domain"/>
    <property type="match status" value="1"/>
</dbReference>
<feature type="active site" description="Nucleophile; methyl group acceptor" evidence="9">
    <location>
        <position position="141"/>
    </location>
</feature>
<accession>A0A542YVZ0</accession>
<comment type="miscellaneous">
    <text evidence="9">This enzyme catalyzes only one turnover and therefore is not strictly catalytic. According to one definition, an enzyme is a biocatalyst that acts repeatedly and over many reaction cycles.</text>
</comment>
<dbReference type="Pfam" id="PF01035">
    <property type="entry name" value="DNA_binding_1"/>
    <property type="match status" value="1"/>
</dbReference>
<dbReference type="InterPro" id="IPR023546">
    <property type="entry name" value="MGMT"/>
</dbReference>
<dbReference type="InterPro" id="IPR001497">
    <property type="entry name" value="MethylDNA_cys_MeTrfase_AS"/>
</dbReference>
<feature type="domain" description="Methylguanine DNA methyltransferase ribonuclease-like" evidence="11">
    <location>
        <begin position="18"/>
        <end position="86"/>
    </location>
</feature>
<dbReference type="Pfam" id="PF02870">
    <property type="entry name" value="Methyltransf_1N"/>
    <property type="match status" value="1"/>
</dbReference>
<dbReference type="OrthoDB" id="9802228at2"/>
<sequence>MDATTGTGPGRVRVEVGSPIGTLTLVADGDRLAGVYMEAHRHAPPPEAWGPRVDPGQAPPVLRDTASQLSAYFAGELTHFDLPLAPAGTEFQQRVWSTLRTIPYGTTWSYAQLAERIGAPGAARAVGLANGRNPISIVVPCHRVVGADGSLTGYGGGVERKRTLLLLEERVSGASLW</sequence>
<dbReference type="InterPro" id="IPR036388">
    <property type="entry name" value="WH-like_DNA-bd_sf"/>
</dbReference>
<comment type="subcellular location">
    <subcellularLocation>
        <location evidence="9">Cytoplasm</location>
    </subcellularLocation>
</comment>
<evidence type="ECO:0000256" key="1">
    <source>
        <dbReference type="ARBA" id="ARBA00001286"/>
    </source>
</evidence>
<organism evidence="12 13">
    <name type="scientific">Ornithinicoccus hortensis</name>
    <dbReference type="NCBI Taxonomy" id="82346"/>
    <lineage>
        <taxon>Bacteria</taxon>
        <taxon>Bacillati</taxon>
        <taxon>Actinomycetota</taxon>
        <taxon>Actinomycetes</taxon>
        <taxon>Micrococcales</taxon>
        <taxon>Intrasporangiaceae</taxon>
        <taxon>Ornithinicoccus</taxon>
    </lineage>
</organism>
<evidence type="ECO:0000313" key="13">
    <source>
        <dbReference type="Proteomes" id="UP000319516"/>
    </source>
</evidence>
<dbReference type="GO" id="GO:0032259">
    <property type="term" value="P:methylation"/>
    <property type="evidence" value="ECO:0007669"/>
    <property type="project" value="UniProtKB-KW"/>
</dbReference>
<evidence type="ECO:0000256" key="6">
    <source>
        <dbReference type="ARBA" id="ARBA00022763"/>
    </source>
</evidence>
<reference evidence="12 13" key="1">
    <citation type="submission" date="2019-06" db="EMBL/GenBank/DDBJ databases">
        <title>Sequencing the genomes of 1000 actinobacteria strains.</title>
        <authorList>
            <person name="Klenk H.-P."/>
        </authorList>
    </citation>
    <scope>NUCLEOTIDE SEQUENCE [LARGE SCALE GENOMIC DNA]</scope>
    <source>
        <strain evidence="12 13">DSM 12335</strain>
    </source>
</reference>
<feature type="domain" description="Methylated-DNA-[protein]-cysteine S-methyltransferase DNA binding" evidence="10">
    <location>
        <begin position="90"/>
        <end position="169"/>
    </location>
</feature>
<keyword evidence="4 9" id="KW-0489">Methyltransferase</keyword>
<gene>
    <name evidence="12" type="ORF">FB467_3411</name>
</gene>
<dbReference type="SUPFAM" id="SSF46767">
    <property type="entry name" value="Methylated DNA-protein cysteine methyltransferase, C-terminal domain"/>
    <property type="match status" value="1"/>
</dbReference>